<dbReference type="AlphaFoldDB" id="A0A6N4E328"/>
<sequence length="180" mass="19900">MAALLALYAGYYWGNRQVVREIPASLLRLPAPLALAPFELLDQDGETFTNSHLNGRWSLLLSGRPPPWEATRDRLTLAARVRNRLAVDPGLQRRLQVLFVYLGPEEGRPPDLGEQIRFHGERFITLEDPPSATAPLASPPGIRLIGPRGRLLGTFPDRSNPAAMAQEIIRLARSPDPAAE</sequence>
<dbReference type="Gene3D" id="3.40.30.10">
    <property type="entry name" value="Glutaredoxin"/>
    <property type="match status" value="1"/>
</dbReference>
<dbReference type="Pfam" id="PF02630">
    <property type="entry name" value="SCO1-SenC"/>
    <property type="match status" value="1"/>
</dbReference>
<evidence type="ECO:0000256" key="1">
    <source>
        <dbReference type="ARBA" id="ARBA00010996"/>
    </source>
</evidence>
<dbReference type="EMBL" id="PQCO01000088">
    <property type="protein sequence ID" value="PUE05279.1"/>
    <property type="molecule type" value="Genomic_DNA"/>
</dbReference>
<name>A0A6N4E328_9GAMM</name>
<accession>A0A6N4E328</accession>
<comment type="similarity">
    <text evidence="1">Belongs to the SCO1/2 family.</text>
</comment>
<reference evidence="2 3" key="1">
    <citation type="submission" date="2018-01" db="EMBL/GenBank/DDBJ databases">
        <title>Novel co-symbiosis in the lucinid bivalve Phacoides pectinatus.</title>
        <authorList>
            <person name="Lim S.J."/>
            <person name="Davis B.G."/>
            <person name="Gill D.E."/>
            <person name="Engel A.S."/>
            <person name="Anderson L.C."/>
            <person name="Campbell B.J."/>
        </authorList>
    </citation>
    <scope>NUCLEOTIDE SEQUENCE [LARGE SCALE GENOMIC DNA]</scope>
    <source>
        <strain evidence="2">N3_P5</strain>
    </source>
</reference>
<evidence type="ECO:0008006" key="4">
    <source>
        <dbReference type="Google" id="ProtNLM"/>
    </source>
</evidence>
<dbReference type="InterPro" id="IPR003782">
    <property type="entry name" value="SCO1/SenC"/>
</dbReference>
<protein>
    <recommendedName>
        <fullName evidence="4">Thioredoxin domain-containing protein</fullName>
    </recommendedName>
</protein>
<evidence type="ECO:0000313" key="2">
    <source>
        <dbReference type="EMBL" id="PUE05279.1"/>
    </source>
</evidence>
<proteinExistence type="inferred from homology"/>
<dbReference type="InterPro" id="IPR036249">
    <property type="entry name" value="Thioredoxin-like_sf"/>
</dbReference>
<dbReference type="Proteomes" id="UP000250928">
    <property type="component" value="Unassembled WGS sequence"/>
</dbReference>
<evidence type="ECO:0000313" key="3">
    <source>
        <dbReference type="Proteomes" id="UP000250928"/>
    </source>
</evidence>
<comment type="caution">
    <text evidence="2">The sequence shown here is derived from an EMBL/GenBank/DDBJ whole genome shotgun (WGS) entry which is preliminary data.</text>
</comment>
<organism evidence="2 3">
    <name type="scientific">Candidatus Sedimenticola endophacoides</name>
    <dbReference type="NCBI Taxonomy" id="2548426"/>
    <lineage>
        <taxon>Bacteria</taxon>
        <taxon>Pseudomonadati</taxon>
        <taxon>Pseudomonadota</taxon>
        <taxon>Gammaproteobacteria</taxon>
        <taxon>Chromatiales</taxon>
        <taxon>Sedimenticolaceae</taxon>
        <taxon>Sedimenticola</taxon>
    </lineage>
</organism>
<dbReference type="SUPFAM" id="SSF52833">
    <property type="entry name" value="Thioredoxin-like"/>
    <property type="match status" value="1"/>
</dbReference>
<gene>
    <name evidence="2" type="ORF">C3L24_01475</name>
</gene>